<keyword evidence="3" id="KW-0597">Phosphoprotein</keyword>
<dbReference type="Gene3D" id="6.10.250.2870">
    <property type="match status" value="1"/>
</dbReference>
<dbReference type="GO" id="GO:0000155">
    <property type="term" value="F:phosphorelay sensor kinase activity"/>
    <property type="evidence" value="ECO:0007669"/>
    <property type="project" value="InterPro"/>
</dbReference>
<dbReference type="Pfam" id="PF07730">
    <property type="entry name" value="HisKA_3"/>
    <property type="match status" value="1"/>
</dbReference>
<dbReference type="Pfam" id="PF13796">
    <property type="entry name" value="Sensor"/>
    <property type="match status" value="1"/>
</dbReference>
<dbReference type="GO" id="GO:0005524">
    <property type="term" value="F:ATP binding"/>
    <property type="evidence" value="ECO:0007669"/>
    <property type="project" value="UniProtKB-KW"/>
</dbReference>
<keyword evidence="4" id="KW-0808">Transferase</keyword>
<evidence type="ECO:0000313" key="14">
    <source>
        <dbReference type="Proteomes" id="UP000295680"/>
    </source>
</evidence>
<comment type="caution">
    <text evidence="13">The sequence shown here is derived from an EMBL/GenBank/DDBJ whole genome shotgun (WGS) entry which is preliminary data.</text>
</comment>
<feature type="transmembrane region" description="Helical" evidence="10">
    <location>
        <begin position="145"/>
        <end position="165"/>
    </location>
</feature>
<feature type="domain" description="Putative sensor" evidence="12">
    <location>
        <begin position="168"/>
        <end position="295"/>
    </location>
</feature>
<feature type="transmembrane region" description="Helical" evidence="10">
    <location>
        <begin position="12"/>
        <end position="40"/>
    </location>
</feature>
<dbReference type="EC" id="2.7.13.3" evidence="2"/>
<evidence type="ECO:0000256" key="6">
    <source>
        <dbReference type="ARBA" id="ARBA00022777"/>
    </source>
</evidence>
<dbReference type="GO" id="GO:0016020">
    <property type="term" value="C:membrane"/>
    <property type="evidence" value="ECO:0007669"/>
    <property type="project" value="InterPro"/>
</dbReference>
<evidence type="ECO:0000256" key="3">
    <source>
        <dbReference type="ARBA" id="ARBA00022553"/>
    </source>
</evidence>
<sequence>MIRAAKTAALSVLGLLVAVAHVVTFYLCLWGLVFLVPWTLRAGRWVATRRRLLAGIPLPYQPEPPPPEPDEDGLYRFYDRLYKKPKPPERYIWLLEDRATWRDLVFLALDPLGLLVFPLHARWARLLLRPPQRTTPVGFMARLDPWSHCVSAFGLSLLSPLMLVFSPFRPARVLADLRRRLVGQWTGVPVPRPYIGPVLRDRATWRDVAFLALDPLVGLVSVGVPALVMIYACWGLAFAVPLQMLTSENWGNGWYGEFAGSQVLGAIMAIVLAWLALLVAPACERANARWVRALLAPTKSAQLALRVQELTATRAAATDTLTSELHRIERDLHDGAQARLVAMGLGLGAVERLIDDDPTAAKAILAKVQDNSAKALVELRALVRGIHPPVLAERGLADAVRALALDTPMPVRVDIDLPHRLAAPIESAAYFAINAALTDKRHPTGSGTATQPPLSSGIATQPPASRLPAPAGSRATTQPSTTQPPGTQPSTGSKAATQPPNSRAATPPPDKGGTHSPESSGGSAAPRTFHPRERSTSTTSSLPSPSEANIRVRLRENTLEITISGTQKTAPDDPGLDKIVRRLSAFDGTVTVTAAGLRMTLSVR</sequence>
<feature type="domain" description="Signal transduction histidine kinase subgroup 3 dimerisation and phosphoacceptor" evidence="11">
    <location>
        <begin position="324"/>
        <end position="391"/>
    </location>
</feature>
<dbReference type="PANTHER" id="PTHR24421">
    <property type="entry name" value="NITRATE/NITRITE SENSOR PROTEIN NARX-RELATED"/>
    <property type="match status" value="1"/>
</dbReference>
<feature type="compositionally biased region" description="Polar residues" evidence="9">
    <location>
        <begin position="494"/>
        <end position="504"/>
    </location>
</feature>
<dbReference type="EMBL" id="SLWS01000011">
    <property type="protein sequence ID" value="TCO53047.1"/>
    <property type="molecule type" value="Genomic_DNA"/>
</dbReference>
<dbReference type="InterPro" id="IPR050482">
    <property type="entry name" value="Sensor_HK_TwoCompSys"/>
</dbReference>
<name>A0A4R2J589_9PSEU</name>
<evidence type="ECO:0000259" key="12">
    <source>
        <dbReference type="Pfam" id="PF13796"/>
    </source>
</evidence>
<protein>
    <recommendedName>
        <fullName evidence="2">histidine kinase</fullName>
        <ecNumber evidence="2">2.7.13.3</ecNumber>
    </recommendedName>
</protein>
<reference evidence="13 14" key="1">
    <citation type="submission" date="2019-03" db="EMBL/GenBank/DDBJ databases">
        <title>Genomic Encyclopedia of Type Strains, Phase IV (KMG-IV): sequencing the most valuable type-strain genomes for metagenomic binning, comparative biology and taxonomic classification.</title>
        <authorList>
            <person name="Goeker M."/>
        </authorList>
    </citation>
    <scope>NUCLEOTIDE SEQUENCE [LARGE SCALE GENOMIC DNA]</scope>
    <source>
        <strain evidence="13 14">DSM 45934</strain>
    </source>
</reference>
<dbReference type="InterPro" id="IPR025828">
    <property type="entry name" value="Put_sensor_dom"/>
</dbReference>
<keyword evidence="10" id="KW-0812">Transmembrane</keyword>
<evidence type="ECO:0000256" key="7">
    <source>
        <dbReference type="ARBA" id="ARBA00022840"/>
    </source>
</evidence>
<evidence type="ECO:0000256" key="1">
    <source>
        <dbReference type="ARBA" id="ARBA00000085"/>
    </source>
</evidence>
<dbReference type="RefSeq" id="WP_165960888.1">
    <property type="nucleotide sequence ID" value="NZ_SLWS01000011.1"/>
</dbReference>
<keyword evidence="5" id="KW-0547">Nucleotide-binding</keyword>
<feature type="region of interest" description="Disordered" evidence="9">
    <location>
        <begin position="442"/>
        <end position="548"/>
    </location>
</feature>
<comment type="catalytic activity">
    <reaction evidence="1">
        <text>ATP + protein L-histidine = ADP + protein N-phospho-L-histidine.</text>
        <dbReference type="EC" id="2.7.13.3"/>
    </reaction>
</comment>
<evidence type="ECO:0000256" key="9">
    <source>
        <dbReference type="SAM" id="MobiDB-lite"/>
    </source>
</evidence>
<dbReference type="Proteomes" id="UP000295680">
    <property type="component" value="Unassembled WGS sequence"/>
</dbReference>
<dbReference type="GO" id="GO:0046983">
    <property type="term" value="F:protein dimerization activity"/>
    <property type="evidence" value="ECO:0007669"/>
    <property type="project" value="InterPro"/>
</dbReference>
<gene>
    <name evidence="13" type="ORF">EV192_111244</name>
</gene>
<evidence type="ECO:0000313" key="13">
    <source>
        <dbReference type="EMBL" id="TCO53047.1"/>
    </source>
</evidence>
<proteinExistence type="predicted"/>
<keyword evidence="10" id="KW-1133">Transmembrane helix</keyword>
<evidence type="ECO:0000256" key="4">
    <source>
        <dbReference type="ARBA" id="ARBA00022679"/>
    </source>
</evidence>
<evidence type="ECO:0000259" key="11">
    <source>
        <dbReference type="Pfam" id="PF07730"/>
    </source>
</evidence>
<feature type="compositionally biased region" description="Low complexity" evidence="9">
    <location>
        <begin position="476"/>
        <end position="493"/>
    </location>
</feature>
<evidence type="ECO:0000256" key="8">
    <source>
        <dbReference type="ARBA" id="ARBA00023012"/>
    </source>
</evidence>
<evidence type="ECO:0000256" key="10">
    <source>
        <dbReference type="SAM" id="Phobius"/>
    </source>
</evidence>
<dbReference type="PANTHER" id="PTHR24421:SF10">
    <property type="entry name" value="NITRATE_NITRITE SENSOR PROTEIN NARQ"/>
    <property type="match status" value="1"/>
</dbReference>
<keyword evidence="7" id="KW-0067">ATP-binding</keyword>
<keyword evidence="6" id="KW-0418">Kinase</keyword>
<keyword evidence="14" id="KW-1185">Reference proteome</keyword>
<feature type="transmembrane region" description="Helical" evidence="10">
    <location>
        <begin position="216"/>
        <end position="239"/>
    </location>
</feature>
<keyword evidence="10" id="KW-0472">Membrane</keyword>
<feature type="transmembrane region" description="Helical" evidence="10">
    <location>
        <begin position="259"/>
        <end position="280"/>
    </location>
</feature>
<organism evidence="13 14">
    <name type="scientific">Actinocrispum wychmicini</name>
    <dbReference type="NCBI Taxonomy" id="1213861"/>
    <lineage>
        <taxon>Bacteria</taxon>
        <taxon>Bacillati</taxon>
        <taxon>Actinomycetota</taxon>
        <taxon>Actinomycetes</taxon>
        <taxon>Pseudonocardiales</taxon>
        <taxon>Pseudonocardiaceae</taxon>
        <taxon>Actinocrispum</taxon>
    </lineage>
</organism>
<evidence type="ECO:0000256" key="5">
    <source>
        <dbReference type="ARBA" id="ARBA00022741"/>
    </source>
</evidence>
<keyword evidence="8" id="KW-0902">Two-component regulatory system</keyword>
<evidence type="ECO:0000256" key="2">
    <source>
        <dbReference type="ARBA" id="ARBA00012438"/>
    </source>
</evidence>
<feature type="compositionally biased region" description="Polar residues" evidence="9">
    <location>
        <begin position="445"/>
        <end position="463"/>
    </location>
</feature>
<dbReference type="AlphaFoldDB" id="A0A4R2J589"/>
<feature type="compositionally biased region" description="Low complexity" evidence="9">
    <location>
        <begin position="536"/>
        <end position="546"/>
    </location>
</feature>
<dbReference type="InterPro" id="IPR011712">
    <property type="entry name" value="Sig_transdc_His_kin_sub3_dim/P"/>
</dbReference>
<accession>A0A4R2J589</accession>